<feature type="compositionally biased region" description="Basic and acidic residues" evidence="1">
    <location>
        <begin position="546"/>
        <end position="568"/>
    </location>
</feature>
<dbReference type="Proteomes" id="UP000295060">
    <property type="component" value="Unassembled WGS sequence"/>
</dbReference>
<feature type="compositionally biased region" description="Polar residues" evidence="1">
    <location>
        <begin position="391"/>
        <end position="413"/>
    </location>
</feature>
<feature type="compositionally biased region" description="Basic and acidic residues" evidence="1">
    <location>
        <begin position="366"/>
        <end position="381"/>
    </location>
</feature>
<feature type="compositionally biased region" description="Polar residues" evidence="1">
    <location>
        <begin position="287"/>
        <end position="299"/>
    </location>
</feature>
<feature type="region of interest" description="Disordered" evidence="1">
    <location>
        <begin position="49"/>
        <end position="568"/>
    </location>
</feature>
<evidence type="ECO:0000256" key="1">
    <source>
        <dbReference type="SAM" id="MobiDB-lite"/>
    </source>
</evidence>
<organism evidence="2 3">
    <name type="scientific">Kribbella pratensis</name>
    <dbReference type="NCBI Taxonomy" id="2512112"/>
    <lineage>
        <taxon>Bacteria</taxon>
        <taxon>Bacillati</taxon>
        <taxon>Actinomycetota</taxon>
        <taxon>Actinomycetes</taxon>
        <taxon>Propionibacteriales</taxon>
        <taxon>Kribbellaceae</taxon>
        <taxon>Kribbella</taxon>
    </lineage>
</organism>
<feature type="compositionally biased region" description="Basic and acidic residues" evidence="1">
    <location>
        <begin position="49"/>
        <end position="141"/>
    </location>
</feature>
<feature type="compositionally biased region" description="Basic and acidic residues" evidence="1">
    <location>
        <begin position="475"/>
        <end position="506"/>
    </location>
</feature>
<keyword evidence="3" id="KW-1185">Reference proteome</keyword>
<evidence type="ECO:0000313" key="2">
    <source>
        <dbReference type="EMBL" id="TDW90679.1"/>
    </source>
</evidence>
<gene>
    <name evidence="2" type="ORF">EV137_4502</name>
</gene>
<accession>A0ABY2FH26</accession>
<feature type="compositionally biased region" description="Acidic residues" evidence="1">
    <location>
        <begin position="234"/>
        <end position="252"/>
    </location>
</feature>
<feature type="compositionally biased region" description="Basic and acidic residues" evidence="1">
    <location>
        <begin position="515"/>
        <end position="527"/>
    </location>
</feature>
<evidence type="ECO:0000313" key="3">
    <source>
        <dbReference type="Proteomes" id="UP000295060"/>
    </source>
</evidence>
<comment type="caution">
    <text evidence="2">The sequence shown here is derived from an EMBL/GenBank/DDBJ whole genome shotgun (WGS) entry which is preliminary data.</text>
</comment>
<dbReference type="EMBL" id="SODU01000002">
    <property type="protein sequence ID" value="TDW90679.1"/>
    <property type="molecule type" value="Genomic_DNA"/>
</dbReference>
<feature type="compositionally biased region" description="Basic and acidic residues" evidence="1">
    <location>
        <begin position="215"/>
        <end position="228"/>
    </location>
</feature>
<feature type="compositionally biased region" description="Basic and acidic residues" evidence="1">
    <location>
        <begin position="149"/>
        <end position="190"/>
    </location>
</feature>
<proteinExistence type="predicted"/>
<feature type="compositionally biased region" description="Polar residues" evidence="1">
    <location>
        <begin position="439"/>
        <end position="472"/>
    </location>
</feature>
<protein>
    <submittedName>
        <fullName evidence="2">Uncharacterized protein</fullName>
    </submittedName>
</protein>
<feature type="compositionally biased region" description="Low complexity" evidence="1">
    <location>
        <begin position="191"/>
        <end position="206"/>
    </location>
</feature>
<feature type="compositionally biased region" description="Acidic residues" evidence="1">
    <location>
        <begin position="316"/>
        <end position="334"/>
    </location>
</feature>
<name>A0ABY2FH26_9ACTN</name>
<dbReference type="RefSeq" id="WP_134130589.1">
    <property type="nucleotide sequence ID" value="NZ_SODU01000002.1"/>
</dbReference>
<sequence length="568" mass="62585">MAEDQLEAEDLLRILVREFKRYKDFGQNVWNRLTSRQRRRVGIETGVIRDRWGPDPRSNEDPRDRTARLEREAARAEEQVRDLESQNENLRGDVDRLQQQNRDRDQDLNNDRDRDGIDDRVENRTDLDRDHRDDATERRDEAAEELDNANDRDGDGVDDSVERREDERAREDDERRKREERESQQDRADGVDPVTAGAAAGAVAGASELADEQNAGDRQEDLEADRQSTVDADNALDESTVDADNAVDDPSAEADNVRQTEPAAEQEGVDPHVAEEGALGNDERFQQNDLEQAGQQTAPTLDADNELNEPAADADNALDESTVDADNAVDDPSAEADNVRQTEPAAEETDVDQSAEQSSPGATNERVVEWDTERDGSHIELDSDQEWDGTVYQTGENGPSVTINGGQQGQEQSAPDVEGQEQGGSQSAEAVNLDRVEGQTFTVGQNGVQFADQNQASPATEGPSTSQAQGTQWRPPERAAEDPAIAEARETQGDKQQRGPGKDLPPHEQAQFHHTRGDQEPLSKVDPKNAALATNDRPGTPAAQRGQDRDRGGRGNDGRGGDGGRDFR</sequence>
<reference evidence="2 3" key="1">
    <citation type="submission" date="2019-03" db="EMBL/GenBank/DDBJ databases">
        <title>Genomic Encyclopedia of Type Strains, Phase III (KMG-III): the genomes of soil and plant-associated and newly described type strains.</title>
        <authorList>
            <person name="Whitman W."/>
        </authorList>
    </citation>
    <scope>NUCLEOTIDE SEQUENCE [LARGE SCALE GENOMIC DNA]</scope>
    <source>
        <strain evidence="2 3">VKMAc-2574</strain>
    </source>
</reference>
<feature type="compositionally biased region" description="Basic and acidic residues" evidence="1">
    <location>
        <begin position="269"/>
        <end position="286"/>
    </location>
</feature>